<name>A0A8J3VWJ4_9ACTN</name>
<dbReference type="AlphaFoldDB" id="A0A8J3VWJ4"/>
<keyword evidence="2" id="KW-1185">Reference proteome</keyword>
<protein>
    <submittedName>
        <fullName evidence="1">Uncharacterized protein</fullName>
    </submittedName>
</protein>
<reference evidence="1" key="1">
    <citation type="submission" date="2021-01" db="EMBL/GenBank/DDBJ databases">
        <title>Whole genome shotgun sequence of Rugosimonospora africana NBRC 104875.</title>
        <authorList>
            <person name="Komaki H."/>
            <person name="Tamura T."/>
        </authorList>
    </citation>
    <scope>NUCLEOTIDE SEQUENCE</scope>
    <source>
        <strain evidence="1">NBRC 104875</strain>
    </source>
</reference>
<comment type="caution">
    <text evidence="1">The sequence shown here is derived from an EMBL/GenBank/DDBJ whole genome shotgun (WGS) entry which is preliminary data.</text>
</comment>
<dbReference type="Proteomes" id="UP000642748">
    <property type="component" value="Unassembled WGS sequence"/>
</dbReference>
<proteinExistence type="predicted"/>
<dbReference type="RefSeq" id="WP_203924330.1">
    <property type="nucleotide sequence ID" value="NZ_BONZ01000109.1"/>
</dbReference>
<evidence type="ECO:0000313" key="1">
    <source>
        <dbReference type="EMBL" id="GIH20921.1"/>
    </source>
</evidence>
<organism evidence="1 2">
    <name type="scientific">Rugosimonospora africana</name>
    <dbReference type="NCBI Taxonomy" id="556532"/>
    <lineage>
        <taxon>Bacteria</taxon>
        <taxon>Bacillati</taxon>
        <taxon>Actinomycetota</taxon>
        <taxon>Actinomycetes</taxon>
        <taxon>Micromonosporales</taxon>
        <taxon>Micromonosporaceae</taxon>
        <taxon>Rugosimonospora</taxon>
    </lineage>
</organism>
<gene>
    <name evidence="1" type="ORF">Raf01_90930</name>
</gene>
<sequence>MQTLLDRYEQATQRLPIAVTSPGGWVTVRRSETGEVSVTLRRHTLARITERELAAELRHALNDAYRTYRDECRKLRRAIFGPDYDEIHTRSGEWAPDISR</sequence>
<dbReference type="EMBL" id="BONZ01000109">
    <property type="protein sequence ID" value="GIH20921.1"/>
    <property type="molecule type" value="Genomic_DNA"/>
</dbReference>
<evidence type="ECO:0000313" key="2">
    <source>
        <dbReference type="Proteomes" id="UP000642748"/>
    </source>
</evidence>
<accession>A0A8J3VWJ4</accession>